<reference evidence="1 2" key="1">
    <citation type="submission" date="2017-03" db="EMBL/GenBank/DDBJ databases">
        <title>Genome sequence of Sphingomonas mucosissima DSM 17494.</title>
        <authorList>
            <person name="Poehlein A."/>
            <person name="Wuebbeler J.H."/>
            <person name="Steinbuechel A."/>
            <person name="Daniel R."/>
        </authorList>
    </citation>
    <scope>NUCLEOTIDE SEQUENCE [LARGE SCALE GENOMIC DNA]</scope>
    <source>
        <strain evidence="1 2">DSM 17494</strain>
    </source>
</reference>
<keyword evidence="2" id="KW-1185">Reference proteome</keyword>
<dbReference type="Proteomes" id="UP000197783">
    <property type="component" value="Unassembled WGS sequence"/>
</dbReference>
<dbReference type="EMBL" id="NBBJ01000001">
    <property type="protein sequence ID" value="OWK32582.1"/>
    <property type="molecule type" value="Genomic_DNA"/>
</dbReference>
<comment type="caution">
    <text evidence="1">The sequence shown here is derived from an EMBL/GenBank/DDBJ whole genome shotgun (WGS) entry which is preliminary data.</text>
</comment>
<proteinExistence type="predicted"/>
<sequence>MLFDYFTGATSGWRTEAKIRARRVMGEQVDDPIGYVDKRLTLVRVGSFERRRWAYIRTLVVRFVAEEEQRLRPARRPRSAR</sequence>
<gene>
    <name evidence="1" type="ORF">SPMU_09170</name>
</gene>
<protein>
    <submittedName>
        <fullName evidence="1">Uncharacterized protein</fullName>
    </submittedName>
</protein>
<accession>A0A245ZS65</accession>
<evidence type="ECO:0000313" key="2">
    <source>
        <dbReference type="Proteomes" id="UP000197783"/>
    </source>
</evidence>
<name>A0A245ZS65_9SPHN</name>
<evidence type="ECO:0000313" key="1">
    <source>
        <dbReference type="EMBL" id="OWK32582.1"/>
    </source>
</evidence>
<organism evidence="1 2">
    <name type="scientific">Sphingomonas mucosissima</name>
    <dbReference type="NCBI Taxonomy" id="370959"/>
    <lineage>
        <taxon>Bacteria</taxon>
        <taxon>Pseudomonadati</taxon>
        <taxon>Pseudomonadota</taxon>
        <taxon>Alphaproteobacteria</taxon>
        <taxon>Sphingomonadales</taxon>
        <taxon>Sphingomonadaceae</taxon>
        <taxon>Sphingomonas</taxon>
    </lineage>
</organism>
<dbReference type="AlphaFoldDB" id="A0A245ZS65"/>